<evidence type="ECO:0000313" key="16">
    <source>
        <dbReference type="Proteomes" id="UP000002494"/>
    </source>
</evidence>
<evidence type="ECO:0000313" key="15">
    <source>
        <dbReference type="Ensembl" id="ENSRNOP00000028603.6"/>
    </source>
</evidence>
<evidence type="ECO:0000256" key="1">
    <source>
        <dbReference type="ARBA" id="ARBA00004167"/>
    </source>
</evidence>
<evidence type="ECO:0000313" key="17">
    <source>
        <dbReference type="RGD" id="620830"/>
    </source>
</evidence>
<keyword evidence="7" id="KW-0630">Potassium</keyword>
<keyword evidence="16" id="KW-1185">Reference proteome</keyword>
<comment type="subcellular location">
    <subcellularLocation>
        <location evidence="1">Membrane</location>
        <topology evidence="1">Single-pass membrane protein</topology>
    </subcellularLocation>
</comment>
<dbReference type="RGD" id="620830">
    <property type="gene designation" value="Fxyd7"/>
</dbReference>
<keyword evidence="4" id="KW-0633">Potassium transport</keyword>
<dbReference type="Gene3D" id="1.20.5.780">
    <property type="entry name" value="Single helix bin"/>
    <property type="match status" value="1"/>
</dbReference>
<keyword evidence="3 13" id="KW-0813">Transport</keyword>
<evidence type="ECO:0000256" key="10">
    <source>
        <dbReference type="ARBA" id="ARBA00023065"/>
    </source>
</evidence>
<dbReference type="InterPro" id="IPR047297">
    <property type="entry name" value="FXYD_motif"/>
</dbReference>
<proteinExistence type="inferred from homology"/>
<keyword evidence="11 13" id="KW-0472">Membrane</keyword>
<dbReference type="GO" id="GO:0016020">
    <property type="term" value="C:membrane"/>
    <property type="evidence" value="ECO:0007669"/>
    <property type="project" value="UniProtKB-SubCell"/>
</dbReference>
<dbReference type="Pfam" id="PF02038">
    <property type="entry name" value="ATP1G1_PLM_MAT8"/>
    <property type="match status" value="1"/>
</dbReference>
<keyword evidence="9" id="KW-0915">Sodium</keyword>
<dbReference type="PANTHER" id="PTHR14132:SF1">
    <property type="entry name" value="FXYD DOMAIN-CONTAINING ION TRANSPORT REGULATOR 7"/>
    <property type="match status" value="1"/>
</dbReference>
<evidence type="ECO:0000256" key="14">
    <source>
        <dbReference type="SAM" id="MobiDB-lite"/>
    </source>
</evidence>
<evidence type="ECO:0000256" key="12">
    <source>
        <dbReference type="ARBA" id="ARBA00023201"/>
    </source>
</evidence>
<dbReference type="GO" id="GO:0099106">
    <property type="term" value="F:ion channel regulator activity"/>
    <property type="evidence" value="ECO:0007669"/>
    <property type="project" value="InterPro"/>
</dbReference>
<dbReference type="Ensembl" id="ENSRNOT00000028603.6">
    <property type="protein sequence ID" value="ENSRNOP00000028603.6"/>
    <property type="gene ID" value="ENSRNOG00000021067.6"/>
</dbReference>
<feature type="transmembrane region" description="Helical" evidence="13">
    <location>
        <begin position="22"/>
        <end position="45"/>
    </location>
</feature>
<dbReference type="InterPro" id="IPR047284">
    <property type="entry name" value="FXYD7"/>
</dbReference>
<dbReference type="CDD" id="cd20325">
    <property type="entry name" value="FXYD7"/>
    <property type="match status" value="1"/>
</dbReference>
<keyword evidence="5" id="KW-0740">Sodium/potassium transport</keyword>
<evidence type="ECO:0000256" key="5">
    <source>
        <dbReference type="ARBA" id="ARBA00022607"/>
    </source>
</evidence>
<accession>A0A8L2UKL5</accession>
<reference evidence="15" key="2">
    <citation type="submission" date="2025-03" db="UniProtKB">
        <authorList>
            <consortium name="Ensembl"/>
        </authorList>
    </citation>
    <scope>IDENTIFICATION</scope>
    <source>
        <strain evidence="15">Brown Norway</strain>
    </source>
</reference>
<evidence type="ECO:0000256" key="9">
    <source>
        <dbReference type="ARBA" id="ARBA00023053"/>
    </source>
</evidence>
<dbReference type="PANTHER" id="PTHR14132">
    <property type="entry name" value="SODIUM/POTASSIUM-TRANSPORTING ATPASE SUBUNIT GAMMA"/>
    <property type="match status" value="1"/>
</dbReference>
<dbReference type="AlphaFoldDB" id="A0A8L2UKL5"/>
<feature type="region of interest" description="Disordered" evidence="14">
    <location>
        <begin position="81"/>
        <end position="111"/>
    </location>
</feature>
<sequence length="189" mass="20355">MATPTQSPTNVPEETDPFFYDYATVQTVGMTLATIMFVLGIIIIITQHANPVSRNCPPQPLEVAVCRILCRFPLLSLARAQEPEDPEKAVGTQPGARECSPNEPPHPYQGRSQCTLLALPPQAVATTTIPKEPICTPDPETQASSSWDSGVCPQCPGILVSLLPASPGLLLQDLPRCPLRVHILSLINV</sequence>
<evidence type="ECO:0000256" key="2">
    <source>
        <dbReference type="ARBA" id="ARBA00005948"/>
    </source>
</evidence>
<evidence type="ECO:0000256" key="4">
    <source>
        <dbReference type="ARBA" id="ARBA00022538"/>
    </source>
</evidence>
<organism evidence="15 16">
    <name type="scientific">Rattus norvegicus</name>
    <name type="common">Rat</name>
    <dbReference type="NCBI Taxonomy" id="10116"/>
    <lineage>
        <taxon>Eukaryota</taxon>
        <taxon>Metazoa</taxon>
        <taxon>Chordata</taxon>
        <taxon>Craniata</taxon>
        <taxon>Vertebrata</taxon>
        <taxon>Euteleostomi</taxon>
        <taxon>Mammalia</taxon>
        <taxon>Eutheria</taxon>
        <taxon>Euarchontoglires</taxon>
        <taxon>Glires</taxon>
        <taxon>Rodentia</taxon>
        <taxon>Myomorpha</taxon>
        <taxon>Muroidea</taxon>
        <taxon>Muridae</taxon>
        <taxon>Murinae</taxon>
        <taxon>Rattus</taxon>
    </lineage>
</organism>
<dbReference type="GeneTree" id="ENSGT00940000153062"/>
<evidence type="ECO:0000256" key="7">
    <source>
        <dbReference type="ARBA" id="ARBA00022958"/>
    </source>
</evidence>
<dbReference type="GO" id="GO:0043269">
    <property type="term" value="P:regulation of monoatomic ion transport"/>
    <property type="evidence" value="ECO:0007669"/>
    <property type="project" value="InterPro"/>
</dbReference>
<gene>
    <name evidence="15 17" type="primary">Fxyd7</name>
</gene>
<dbReference type="GO" id="GO:0006814">
    <property type="term" value="P:sodium ion transport"/>
    <property type="evidence" value="ECO:0007669"/>
    <property type="project" value="UniProtKB-KW"/>
</dbReference>
<keyword evidence="6 13" id="KW-0812">Transmembrane</keyword>
<evidence type="ECO:0000256" key="6">
    <source>
        <dbReference type="ARBA" id="ARBA00022692"/>
    </source>
</evidence>
<evidence type="ECO:0000256" key="13">
    <source>
        <dbReference type="RuleBase" id="RU364131"/>
    </source>
</evidence>
<evidence type="ECO:0000256" key="11">
    <source>
        <dbReference type="ARBA" id="ARBA00023136"/>
    </source>
</evidence>
<keyword evidence="8 13" id="KW-1133">Transmembrane helix</keyword>
<dbReference type="PROSITE" id="PS01310">
    <property type="entry name" value="FXYD"/>
    <property type="match status" value="1"/>
</dbReference>
<dbReference type="InterPro" id="IPR000272">
    <property type="entry name" value="Ion-transport_regulator_FXYD"/>
</dbReference>
<evidence type="ECO:0000256" key="3">
    <source>
        <dbReference type="ARBA" id="ARBA00022448"/>
    </source>
</evidence>
<dbReference type="OrthoDB" id="8961850at2759"/>
<comment type="similarity">
    <text evidence="2 13">Belongs to the FXYD family.</text>
</comment>
<protein>
    <recommendedName>
        <fullName evidence="13">FXYD domain-containing ion transport regulator</fullName>
    </recommendedName>
</protein>
<reference evidence="15" key="1">
    <citation type="journal article" date="2004" name="Nature">
        <title>Genome sequence of the Brown Norway rat yields insights into mammalian evolution.</title>
        <authorList>
            <consortium name="Rat Genome Sequencing Project Consortium"/>
            <person name="Gibbs R.A."/>
            <person name="Weinstock G.M."/>
            <person name="Metzker M.L."/>
            <person name="Muzny D.M."/>
            <person name="Sodergren E.J."/>
            <person name="Scherer S."/>
            <person name="Scott G."/>
            <person name="Steffen D."/>
            <person name="Worley K.C."/>
            <person name="Burch P.E."/>
            <person name="Okwuonu G."/>
            <person name="Hines S."/>
            <person name="Lewis L."/>
            <person name="Deramo C."/>
            <person name="Delgado O."/>
            <person name="Dugan-Rocha S."/>
            <person name="Miner G."/>
            <person name="Morgan M."/>
            <person name="Hawes A."/>
            <person name="Gill R."/>
            <person name="Holt R.A."/>
            <person name="Adams M.D."/>
            <person name="Amanatides P.G."/>
            <person name="Baden-Tillson H."/>
            <person name="Barnstead M."/>
            <person name="Chin S."/>
            <person name="Evans C.A."/>
            <person name="Ferriera S."/>
            <person name="Fosler C."/>
            <person name="Glodek A."/>
            <person name="Gu Z."/>
            <person name="Jennings D."/>
            <person name="Kraft C.L."/>
            <person name="Nguyen T."/>
            <person name="Pfannkoch C.M."/>
            <person name="Sitter C."/>
            <person name="Sutton G.G."/>
            <person name="Venter J.C."/>
            <person name="Woodage T."/>
            <person name="Smith D."/>
            <person name="Lee H.-M."/>
            <person name="Gustafson E."/>
            <person name="Cahill P."/>
            <person name="Kana A."/>
            <person name="Doucette-Stamm L."/>
            <person name="Weinstock K."/>
            <person name="Fechtel K."/>
            <person name="Weiss R.B."/>
            <person name="Dunn D.M."/>
            <person name="Green E.D."/>
            <person name="Blakesley R.W."/>
            <person name="Bouffard G.G."/>
            <person name="De Jong P.J."/>
            <person name="Osoegawa K."/>
            <person name="Zhu B."/>
            <person name="Marra M."/>
            <person name="Schein J."/>
            <person name="Bosdet I."/>
            <person name="Fjell C."/>
            <person name="Jones S."/>
            <person name="Krzywinski M."/>
            <person name="Mathewson C."/>
            <person name="Siddiqui A."/>
            <person name="Wye N."/>
            <person name="McPherson J."/>
            <person name="Zhao S."/>
            <person name="Fraser C.M."/>
            <person name="Shetty J."/>
            <person name="Shatsman S."/>
            <person name="Geer K."/>
            <person name="Chen Y."/>
            <person name="Abramzon S."/>
            <person name="Nierman W.C."/>
            <person name="Havlak P.H."/>
            <person name="Chen R."/>
            <person name="Durbin K.J."/>
            <person name="Egan A."/>
            <person name="Ren Y."/>
            <person name="Song X.-Z."/>
            <person name="Li B."/>
            <person name="Liu Y."/>
            <person name="Qin X."/>
            <person name="Cawley S."/>
            <person name="Cooney A.J."/>
            <person name="D'Souza L.M."/>
            <person name="Martin K."/>
            <person name="Wu J.Q."/>
            <person name="Gonzalez-Garay M.L."/>
            <person name="Jackson A.R."/>
            <person name="Kalafus K.J."/>
            <person name="McLeod M.P."/>
            <person name="Milosavljevic A."/>
            <person name="Virk D."/>
            <person name="Volkov A."/>
            <person name="Wheeler D.A."/>
            <person name="Zhang Z."/>
            <person name="Bailey J.A."/>
            <person name="Eichler E.E."/>
            <person name="Tuzun E."/>
            <person name="Birney E."/>
            <person name="Mongin E."/>
            <person name="Ureta-Vidal A."/>
            <person name="Woodwark C."/>
            <person name="Zdobnov E."/>
            <person name="Bork P."/>
            <person name="Suyama M."/>
            <person name="Torrents D."/>
            <person name="Alexandersson M."/>
            <person name="Trask B.J."/>
            <person name="Young J.M."/>
            <person name="Huang H."/>
            <person name="Wang H."/>
            <person name="Xing H."/>
            <person name="Daniels S."/>
            <person name="Gietzen D."/>
            <person name="Schmidt J."/>
            <person name="Stevens K."/>
            <person name="Vitt U."/>
            <person name="Wingrove J."/>
            <person name="Camara F."/>
            <person name="Mar Alba M."/>
            <person name="Abril J.F."/>
            <person name="Guigo R."/>
            <person name="Smit A."/>
            <person name="Dubchak I."/>
            <person name="Rubin E.M."/>
            <person name="Couronne O."/>
            <person name="Poliakov A."/>
            <person name="Huebner N."/>
            <person name="Ganten D."/>
            <person name="Goesele C."/>
            <person name="Hummel O."/>
            <person name="Kreitler T."/>
            <person name="Lee Y.-A."/>
            <person name="Monti J."/>
            <person name="Schulz H."/>
            <person name="Zimdahl H."/>
            <person name="Himmelbauer H."/>
            <person name="Lehrach H."/>
            <person name="Jacob H.J."/>
            <person name="Bromberg S."/>
            <person name="Gullings-Handley J."/>
            <person name="Jensen-Seaman M.I."/>
            <person name="Kwitek A.E."/>
            <person name="Lazar J."/>
            <person name="Pasko D."/>
            <person name="Tonellato P.J."/>
            <person name="Twigger S."/>
            <person name="Ponting C.P."/>
            <person name="Duarte J.M."/>
            <person name="Rice S."/>
            <person name="Goodstadt L."/>
            <person name="Beatson S.A."/>
            <person name="Emes R.D."/>
            <person name="Winter E.E."/>
            <person name="Webber C."/>
            <person name="Brandt P."/>
            <person name="Nyakatura G."/>
            <person name="Adetobi M."/>
            <person name="Chiaromonte F."/>
            <person name="Elnitski L."/>
            <person name="Eswara P."/>
            <person name="Hardison R.C."/>
            <person name="Hou M."/>
            <person name="Kolbe D."/>
            <person name="Makova K."/>
            <person name="Miller W."/>
            <person name="Nekrutenko A."/>
            <person name="Riemer C."/>
            <person name="Schwartz S."/>
            <person name="Taylor J."/>
            <person name="Yang S."/>
            <person name="Zhang Y."/>
            <person name="Lindpaintner K."/>
            <person name="Andrews T.D."/>
            <person name="Caccamo M."/>
            <person name="Clamp M."/>
            <person name="Clarke L."/>
            <person name="Curwen V."/>
            <person name="Durbin R.M."/>
            <person name="Eyras E."/>
            <person name="Searle S.M."/>
            <person name="Cooper G.M."/>
            <person name="Batzoglou S."/>
            <person name="Brudno M."/>
            <person name="Sidow A."/>
            <person name="Stone E.A."/>
            <person name="Payseur B.A."/>
            <person name="Bourque G."/>
            <person name="Lopez-Otin C."/>
            <person name="Puente X.S."/>
            <person name="Chakrabarti K."/>
            <person name="Chatterji S."/>
            <person name="Dewey C."/>
            <person name="Pachter L."/>
            <person name="Bray N."/>
            <person name="Yap V.B."/>
            <person name="Caspi A."/>
            <person name="Tesler G."/>
            <person name="Pevzner P.A."/>
            <person name="Haussler D."/>
            <person name="Roskin K.M."/>
            <person name="Baertsch R."/>
            <person name="Clawson H."/>
            <person name="Furey T.S."/>
            <person name="Hinrichs A.S."/>
            <person name="Karolchik D."/>
            <person name="Kent W.J."/>
            <person name="Rosenbloom K.R."/>
            <person name="Trumbower H."/>
            <person name="Weirauch M."/>
            <person name="Cooper D.N."/>
            <person name="Stenson P.D."/>
            <person name="Ma B."/>
            <person name="Brent M."/>
            <person name="Arumugam M."/>
            <person name="Shteynberg D."/>
            <person name="Copley R.R."/>
            <person name="Taylor M.S."/>
            <person name="Riethman H."/>
            <person name="Mudunuri U."/>
            <person name="Peterson J."/>
            <person name="Guyer M."/>
            <person name="Felsenfeld A."/>
            <person name="Old S."/>
            <person name="Mockrin S."/>
            <person name="Collins F.S."/>
        </authorList>
    </citation>
    <scope>NUCLEOTIDE SEQUENCE [LARGE SCALE GENOMIC DNA]</scope>
    <source>
        <strain evidence="15">Brown Norway</strain>
    </source>
</reference>
<name>A0A8L2UKL5_RAT</name>
<keyword evidence="10 13" id="KW-0406">Ion transport</keyword>
<dbReference type="Proteomes" id="UP000002494">
    <property type="component" value="Chromosome 1"/>
</dbReference>
<evidence type="ECO:0000256" key="8">
    <source>
        <dbReference type="ARBA" id="ARBA00022989"/>
    </source>
</evidence>
<keyword evidence="12" id="KW-0739">Sodium transport</keyword>
<dbReference type="GO" id="GO:0006813">
    <property type="term" value="P:potassium ion transport"/>
    <property type="evidence" value="ECO:0007669"/>
    <property type="project" value="UniProtKB-KW"/>
</dbReference>